<dbReference type="EMBL" id="JAQQFN010000021">
    <property type="protein sequence ID" value="MFL9886383.1"/>
    <property type="molecule type" value="Genomic_DNA"/>
</dbReference>
<reference evidence="2 3" key="1">
    <citation type="journal article" date="2024" name="Chem. Sci.">
        <title>Discovery of megapolipeptins by genome mining of a Burkholderiales bacteria collection.</title>
        <authorList>
            <person name="Paulo B.S."/>
            <person name="Recchia M.J.J."/>
            <person name="Lee S."/>
            <person name="Fergusson C.H."/>
            <person name="Romanowski S.B."/>
            <person name="Hernandez A."/>
            <person name="Krull N."/>
            <person name="Liu D.Y."/>
            <person name="Cavanagh H."/>
            <person name="Bos A."/>
            <person name="Gray C.A."/>
            <person name="Murphy B.T."/>
            <person name="Linington R.G."/>
            <person name="Eustaquio A.S."/>
        </authorList>
    </citation>
    <scope>NUCLEOTIDE SEQUENCE [LARGE SCALE GENOMIC DNA]</scope>
    <source>
        <strain evidence="2 3">RL16-012-BIC-B</strain>
    </source>
</reference>
<dbReference type="Pfam" id="PF07044">
    <property type="entry name" value="DUF1329"/>
    <property type="match status" value="1"/>
</dbReference>
<organism evidence="2 3">
    <name type="scientific">Paraburkholderia agricolaris</name>
    <dbReference type="NCBI Taxonomy" id="2152888"/>
    <lineage>
        <taxon>Bacteria</taxon>
        <taxon>Pseudomonadati</taxon>
        <taxon>Pseudomonadota</taxon>
        <taxon>Betaproteobacteria</taxon>
        <taxon>Burkholderiales</taxon>
        <taxon>Burkholderiaceae</taxon>
        <taxon>Paraburkholderia</taxon>
    </lineage>
</organism>
<evidence type="ECO:0000313" key="2">
    <source>
        <dbReference type="EMBL" id="MFL9886383.1"/>
    </source>
</evidence>
<accession>A0ABW8ZWD7</accession>
<gene>
    <name evidence="2" type="ORF">PQR66_25300</name>
</gene>
<keyword evidence="1" id="KW-0732">Signal</keyword>
<dbReference type="InterPro" id="IPR010752">
    <property type="entry name" value="DUF1329"/>
</dbReference>
<dbReference type="Gene3D" id="2.50.20.10">
    <property type="entry name" value="Lipoprotein localisation LolA/LolB/LppX"/>
    <property type="match status" value="1"/>
</dbReference>
<feature type="signal peptide" evidence="1">
    <location>
        <begin position="1"/>
        <end position="26"/>
    </location>
</feature>
<protein>
    <submittedName>
        <fullName evidence="2">DUF1329 domain-containing protein</fullName>
    </submittedName>
</protein>
<comment type="caution">
    <text evidence="2">The sequence shown here is derived from an EMBL/GenBank/DDBJ whole genome shotgun (WGS) entry which is preliminary data.</text>
</comment>
<proteinExistence type="predicted"/>
<name>A0ABW8ZWD7_9BURK</name>
<feature type="chain" id="PRO_5047424937" evidence="1">
    <location>
        <begin position="27"/>
        <end position="454"/>
    </location>
</feature>
<sequence>MKKRGIWTVCAIAAALSCVHIAAVQAEDLTVEGAERGASADGMVPAFAGRQAPEAGWSYGKYRADFWRHRSEKPLYSIDASNVDKYADKLSAGQLALIKQKKGYRMDVYPTHRECQLPDWVEDNTRKNLTAAKMDATGESIQTAVLPGIPFPQPKTGAQAMWNYEMRYRGVGIEWPKVPTAVSPRPGSTDWIVTTGPQTMFFPWGKQGQNTPEQVGGVQNSIYFAYSTPAAMAGQGLMGSAYFGKPSEAFYYFPGQRRVRRMPSYAYDAPQIGFENQYTVDEGWLFNGQLDRFNWKLVGKREMLIPYNDFGMYDFNSKFEDVAKNDGLDAAHRRYEMHRVWVVEATVKPSVRHVASKKVFYLDEDSWLALVGEDYDAQGKLWKVREGYPIPVWELGGSCDIEPFVQYDLLDGRYVFDQSPIGGGKDIHWFEQTTDDRFKSGFYNAENLRAISER</sequence>
<dbReference type="RefSeq" id="WP_408269568.1">
    <property type="nucleotide sequence ID" value="NZ_JAQQFH010000036.1"/>
</dbReference>
<keyword evidence="3" id="KW-1185">Reference proteome</keyword>
<dbReference type="Proteomes" id="UP001629249">
    <property type="component" value="Unassembled WGS sequence"/>
</dbReference>
<evidence type="ECO:0000313" key="3">
    <source>
        <dbReference type="Proteomes" id="UP001629249"/>
    </source>
</evidence>
<dbReference type="PROSITE" id="PS51257">
    <property type="entry name" value="PROKAR_LIPOPROTEIN"/>
    <property type="match status" value="1"/>
</dbReference>
<dbReference type="CDD" id="cd16329">
    <property type="entry name" value="LolA_like"/>
    <property type="match status" value="1"/>
</dbReference>
<evidence type="ECO:0000256" key="1">
    <source>
        <dbReference type="SAM" id="SignalP"/>
    </source>
</evidence>